<comment type="similarity">
    <text evidence="12">Belongs to the SecD/SecF family. SecF subfamily.</text>
</comment>
<dbReference type="Pfam" id="PF07549">
    <property type="entry name" value="Sec_GG"/>
    <property type="match status" value="1"/>
</dbReference>
<evidence type="ECO:0000256" key="6">
    <source>
        <dbReference type="ARBA" id="ARBA00022989"/>
    </source>
</evidence>
<keyword evidence="4 12" id="KW-0812">Transmembrane</keyword>
<feature type="domain" description="Protein export membrane protein SecD/SecF C-terminal" evidence="13">
    <location>
        <begin position="102"/>
        <end position="291"/>
    </location>
</feature>
<keyword evidence="8 12" id="KW-0472">Membrane</keyword>
<dbReference type="PANTHER" id="PTHR30081:SF8">
    <property type="entry name" value="PROTEIN TRANSLOCASE SUBUNIT SECF"/>
    <property type="match status" value="1"/>
</dbReference>
<feature type="transmembrane region" description="Helical" evidence="12">
    <location>
        <begin position="15"/>
        <end position="35"/>
    </location>
</feature>
<evidence type="ECO:0000256" key="4">
    <source>
        <dbReference type="ARBA" id="ARBA00022692"/>
    </source>
</evidence>
<comment type="similarity">
    <text evidence="11">In the N-terminal section; belongs to the SecD/SecF family. SecD subfamily.</text>
</comment>
<keyword evidence="2 12" id="KW-0813">Transport</keyword>
<dbReference type="PANTHER" id="PTHR30081">
    <property type="entry name" value="PROTEIN-EXPORT MEMBRANE PROTEIN SEC"/>
    <property type="match status" value="1"/>
</dbReference>
<keyword evidence="6 12" id="KW-1133">Transmembrane helix</keyword>
<dbReference type="AlphaFoldDB" id="A0A4V6NQR7"/>
<dbReference type="GO" id="GO:0065002">
    <property type="term" value="P:intracellular protein transmembrane transport"/>
    <property type="evidence" value="ECO:0007669"/>
    <property type="project" value="UniProtKB-UniRule"/>
</dbReference>
<protein>
    <recommendedName>
        <fullName evidence="12">Protein-export membrane protein SecF</fullName>
    </recommendedName>
</protein>
<dbReference type="FunFam" id="1.20.1640.10:FF:000024">
    <property type="entry name" value="Multifunctional fusion protein"/>
    <property type="match status" value="1"/>
</dbReference>
<evidence type="ECO:0000256" key="2">
    <source>
        <dbReference type="ARBA" id="ARBA00022448"/>
    </source>
</evidence>
<dbReference type="SUPFAM" id="SSF82866">
    <property type="entry name" value="Multidrug efflux transporter AcrB transmembrane domain"/>
    <property type="match status" value="1"/>
</dbReference>
<dbReference type="Pfam" id="PF02355">
    <property type="entry name" value="SecD_SecF_C"/>
    <property type="match status" value="1"/>
</dbReference>
<dbReference type="GO" id="GO:0006605">
    <property type="term" value="P:protein targeting"/>
    <property type="evidence" value="ECO:0007669"/>
    <property type="project" value="UniProtKB-UniRule"/>
</dbReference>
<evidence type="ECO:0000313" key="14">
    <source>
        <dbReference type="EMBL" id="TCP32266.1"/>
    </source>
</evidence>
<evidence type="ECO:0000256" key="1">
    <source>
        <dbReference type="ARBA" id="ARBA00004651"/>
    </source>
</evidence>
<gene>
    <name evidence="12" type="primary">secF</name>
    <name evidence="14" type="ORF">EV207_101244</name>
</gene>
<comment type="similarity">
    <text evidence="10">In the C-terminal section; belongs to the SecD/SecF family. SecF subfamily.</text>
</comment>
<evidence type="ECO:0000256" key="7">
    <source>
        <dbReference type="ARBA" id="ARBA00023010"/>
    </source>
</evidence>
<dbReference type="PRINTS" id="PR01755">
    <property type="entry name" value="SECFTRNLCASE"/>
</dbReference>
<evidence type="ECO:0000256" key="9">
    <source>
        <dbReference type="ARBA" id="ARBA00059018"/>
    </source>
</evidence>
<evidence type="ECO:0000259" key="13">
    <source>
        <dbReference type="Pfam" id="PF02355"/>
    </source>
</evidence>
<comment type="function">
    <text evidence="9 12">Part of the Sec protein translocase complex. Interacts with the SecYEG preprotein conducting channel. SecDF uses the proton motive force (PMF) to complete protein translocation after the ATP-dependent function of SecA.</text>
</comment>
<dbReference type="InterPro" id="IPR055344">
    <property type="entry name" value="SecD_SecF_C_bact"/>
</dbReference>
<keyword evidence="3 12" id="KW-1003">Cell membrane</keyword>
<comment type="caution">
    <text evidence="12">Lacks conserved residue(s) required for the propagation of feature annotation.</text>
</comment>
<dbReference type="NCBIfam" id="TIGR00916">
    <property type="entry name" value="2A0604s01"/>
    <property type="match status" value="1"/>
</dbReference>
<organism evidence="14 15">
    <name type="scientific">Scopulibacillus darangshiensis</name>
    <dbReference type="NCBI Taxonomy" id="442528"/>
    <lineage>
        <taxon>Bacteria</taxon>
        <taxon>Bacillati</taxon>
        <taxon>Bacillota</taxon>
        <taxon>Bacilli</taxon>
        <taxon>Bacillales</taxon>
        <taxon>Sporolactobacillaceae</taxon>
        <taxon>Scopulibacillus</taxon>
    </lineage>
</organism>
<evidence type="ECO:0000256" key="12">
    <source>
        <dbReference type="HAMAP-Rule" id="MF_01464"/>
    </source>
</evidence>
<dbReference type="EMBL" id="SLXK01000001">
    <property type="protein sequence ID" value="TCP32266.1"/>
    <property type="molecule type" value="Genomic_DNA"/>
</dbReference>
<feature type="transmembrane region" description="Helical" evidence="12">
    <location>
        <begin position="132"/>
        <end position="149"/>
    </location>
</feature>
<feature type="transmembrane region" description="Helical" evidence="12">
    <location>
        <begin position="264"/>
        <end position="290"/>
    </location>
</feature>
<dbReference type="Gene3D" id="1.20.1640.10">
    <property type="entry name" value="Multidrug efflux transporter AcrB transmembrane domain"/>
    <property type="match status" value="1"/>
</dbReference>
<keyword evidence="5 12" id="KW-0653">Protein transport</keyword>
<keyword evidence="7 12" id="KW-0811">Translocation</keyword>
<dbReference type="GO" id="GO:0005886">
    <property type="term" value="C:plasma membrane"/>
    <property type="evidence" value="ECO:0007669"/>
    <property type="project" value="UniProtKB-SubCell"/>
</dbReference>
<name>A0A4V6NQR7_9BACL</name>
<dbReference type="InterPro" id="IPR022645">
    <property type="entry name" value="SecD/SecF_bac"/>
</dbReference>
<reference evidence="14 15" key="1">
    <citation type="submission" date="2019-03" db="EMBL/GenBank/DDBJ databases">
        <title>Genomic Encyclopedia of Type Strains, Phase IV (KMG-IV): sequencing the most valuable type-strain genomes for metagenomic binning, comparative biology and taxonomic classification.</title>
        <authorList>
            <person name="Goeker M."/>
        </authorList>
    </citation>
    <scope>NUCLEOTIDE SEQUENCE [LARGE SCALE GENOMIC DNA]</scope>
    <source>
        <strain evidence="14 15">DSM 19377</strain>
    </source>
</reference>
<feature type="transmembrane region" description="Helical" evidence="12">
    <location>
        <begin position="240"/>
        <end position="258"/>
    </location>
</feature>
<comment type="subcellular location">
    <subcellularLocation>
        <location evidence="1 12">Cell membrane</location>
        <topology evidence="1 12">Multi-pass membrane protein</topology>
    </subcellularLocation>
</comment>
<dbReference type="NCBIfam" id="TIGR00966">
    <property type="entry name" value="transloc_SecF"/>
    <property type="match status" value="1"/>
</dbReference>
<accession>A0A4V6NQR7</accession>
<dbReference type="Proteomes" id="UP000295416">
    <property type="component" value="Unassembled WGS sequence"/>
</dbReference>
<comment type="caution">
    <text evidence="14">The sequence shown here is derived from an EMBL/GenBank/DDBJ whole genome shotgun (WGS) entry which is preliminary data.</text>
</comment>
<dbReference type="InterPro" id="IPR048634">
    <property type="entry name" value="SecD_SecF_C"/>
</dbReference>
<evidence type="ECO:0000256" key="8">
    <source>
        <dbReference type="ARBA" id="ARBA00023136"/>
    </source>
</evidence>
<sequence length="308" mass="34760">MIFKNFDFVKHRNKFFIFSSVLTVIGIIFLFVFGMNLGIDFSKGTRIDIKGTHALSTEKVDQQVQKLGYKPKETILSGNNKDIVTIRLNEVLDKEQIAEMKTAFKDSVGVDKNNVNISTVSPQVGRDLAKNAFYAVIISSIFIIIYVWIRFEFLQGLTAIIALLHDAFFIITIFSLLQIEVNIVFIAAVLTIVGYSINDTIVTFDRIRENTKLRKKKPKTFEEFSEIANNSIRQTLTRSINTVLTVLLPVIALLIFGSESIRTFTIALFIGLLIGVYSSIFIASPLWAIMKAGHIKRKQKKKAAQPQT</sequence>
<evidence type="ECO:0000256" key="10">
    <source>
        <dbReference type="ARBA" id="ARBA00060856"/>
    </source>
</evidence>
<dbReference type="GO" id="GO:0043952">
    <property type="term" value="P:protein transport by the Sec complex"/>
    <property type="evidence" value="ECO:0007669"/>
    <property type="project" value="UniProtKB-UniRule"/>
</dbReference>
<evidence type="ECO:0000256" key="3">
    <source>
        <dbReference type="ARBA" id="ARBA00022475"/>
    </source>
</evidence>
<keyword evidence="15" id="KW-1185">Reference proteome</keyword>
<evidence type="ECO:0000313" key="15">
    <source>
        <dbReference type="Proteomes" id="UP000295416"/>
    </source>
</evidence>
<evidence type="ECO:0000256" key="5">
    <source>
        <dbReference type="ARBA" id="ARBA00022927"/>
    </source>
</evidence>
<dbReference type="InterPro" id="IPR022813">
    <property type="entry name" value="SecD/SecF_arch_bac"/>
</dbReference>
<dbReference type="InterPro" id="IPR022646">
    <property type="entry name" value="SecD/SecF_CS"/>
</dbReference>
<proteinExistence type="inferred from homology"/>
<evidence type="ECO:0000256" key="11">
    <source>
        <dbReference type="ARBA" id="ARBA00061053"/>
    </source>
</evidence>
<dbReference type="HAMAP" id="MF_01464_B">
    <property type="entry name" value="SecF_B"/>
    <property type="match status" value="1"/>
</dbReference>
<dbReference type="InterPro" id="IPR005665">
    <property type="entry name" value="SecF_bac"/>
</dbReference>
<dbReference type="GO" id="GO:0015450">
    <property type="term" value="F:protein-transporting ATPase activity"/>
    <property type="evidence" value="ECO:0007669"/>
    <property type="project" value="InterPro"/>
</dbReference>
<comment type="subunit">
    <text evidence="12">Forms a complex with SecD. Part of the essential Sec protein translocation apparatus which comprises SecA, SecYEG and auxiliary proteins SecDF. Other proteins may also be involved.</text>
</comment>